<dbReference type="Proteomes" id="UP001305779">
    <property type="component" value="Unassembled WGS sequence"/>
</dbReference>
<name>A0ABR0E8U8_ZASCE</name>
<dbReference type="SUPFAM" id="SSF52047">
    <property type="entry name" value="RNI-like"/>
    <property type="match status" value="1"/>
</dbReference>
<comment type="caution">
    <text evidence="1">The sequence shown here is derived from an EMBL/GenBank/DDBJ whole genome shotgun (WGS) entry which is preliminary data.</text>
</comment>
<protein>
    <recommendedName>
        <fullName evidence="3">F-box domain-containing protein</fullName>
    </recommendedName>
</protein>
<dbReference type="EMBL" id="JAXOVC010000008">
    <property type="protein sequence ID" value="KAK4497744.1"/>
    <property type="molecule type" value="Genomic_DNA"/>
</dbReference>
<evidence type="ECO:0000313" key="1">
    <source>
        <dbReference type="EMBL" id="KAK4497744.1"/>
    </source>
</evidence>
<keyword evidence="2" id="KW-1185">Reference proteome</keyword>
<accession>A0ABR0E8U8</accession>
<dbReference type="InterPro" id="IPR032675">
    <property type="entry name" value="LRR_dom_sf"/>
</dbReference>
<proteinExistence type="predicted"/>
<sequence length="438" mass="49807">MADTQRPLLLRLPQEMHNAMCKYLPSRALGNLRRANREIHGKTQQPFVERHFTSMEITLSRKKLQHLLDVSMSLYADEVRTIVVEPRELLGYDFPVHHTDADLKMKEVQERRKFSEEGEDVSMLRDAIQRFRKLERVQVAHYEDSREFQNHRLEPTYCLVTSRLMREKTTALSHAFSVVSRALHKARSTSIKTLCAGARPHASKRSSIGHLDLGLPPPSYHQGIMGRPSIHNGLTNLEHIHLVLETTPNSWGGEQGQTLLSDFLAQAPNLKSLRLEFWGSCAEWLSTTLTTLTFPHLETLNLEAARNLTTTHLSAFIARHARTLRTLSLINLTFSSPDLLTTFPPIFQTPNLHLKTIRLQQITAQRDGLLLFDAQGVITTCEACKADLEANWRFEPGPICPHGNLEVTSGEEETGRELVARLGEPEILPWMVLRTLCF</sequence>
<dbReference type="Gene3D" id="3.80.10.10">
    <property type="entry name" value="Ribonuclease Inhibitor"/>
    <property type="match status" value="1"/>
</dbReference>
<evidence type="ECO:0000313" key="2">
    <source>
        <dbReference type="Proteomes" id="UP001305779"/>
    </source>
</evidence>
<organism evidence="1 2">
    <name type="scientific">Zasmidium cellare</name>
    <name type="common">Wine cellar mold</name>
    <name type="synonym">Racodium cellare</name>
    <dbReference type="NCBI Taxonomy" id="395010"/>
    <lineage>
        <taxon>Eukaryota</taxon>
        <taxon>Fungi</taxon>
        <taxon>Dikarya</taxon>
        <taxon>Ascomycota</taxon>
        <taxon>Pezizomycotina</taxon>
        <taxon>Dothideomycetes</taxon>
        <taxon>Dothideomycetidae</taxon>
        <taxon>Mycosphaerellales</taxon>
        <taxon>Mycosphaerellaceae</taxon>
        <taxon>Zasmidium</taxon>
    </lineage>
</organism>
<reference evidence="1 2" key="1">
    <citation type="journal article" date="2023" name="G3 (Bethesda)">
        <title>A chromosome-level genome assembly of Zasmidium syzygii isolated from banana leaves.</title>
        <authorList>
            <person name="van Westerhoven A.C."/>
            <person name="Mehrabi R."/>
            <person name="Talebi R."/>
            <person name="Steentjes M.B.F."/>
            <person name="Corcolon B."/>
            <person name="Chong P.A."/>
            <person name="Kema G.H.J."/>
            <person name="Seidl M.F."/>
        </authorList>
    </citation>
    <scope>NUCLEOTIDE SEQUENCE [LARGE SCALE GENOMIC DNA]</scope>
    <source>
        <strain evidence="1 2">P124</strain>
    </source>
</reference>
<evidence type="ECO:0008006" key="3">
    <source>
        <dbReference type="Google" id="ProtNLM"/>
    </source>
</evidence>
<gene>
    <name evidence="1" type="ORF">PRZ48_010397</name>
</gene>